<keyword evidence="9" id="KW-1133">Transmembrane helix</keyword>
<dbReference type="InterPro" id="IPR017972">
    <property type="entry name" value="Cyt_P450_CS"/>
</dbReference>
<keyword evidence="4 7" id="KW-0479">Metal-binding</keyword>
<dbReference type="PANTHER" id="PTHR24305:SF166">
    <property type="entry name" value="CYTOCHROME P450 12A4, MITOCHONDRIAL-RELATED"/>
    <property type="match status" value="1"/>
</dbReference>
<evidence type="ECO:0000256" key="2">
    <source>
        <dbReference type="ARBA" id="ARBA00010617"/>
    </source>
</evidence>
<keyword evidence="9" id="KW-0472">Membrane</keyword>
<evidence type="ECO:0000256" key="9">
    <source>
        <dbReference type="SAM" id="Phobius"/>
    </source>
</evidence>
<sequence length="585" mass="65876">MADFLEVNVVPYGPKLLLASILSVFFYALYRYSLPKPIPGIPYNEESRRSFFGDIPKLRRELPKEAFAWMSRQGRGTGSPVFQVWLGPFAKPTVVLSDFREGQDIMMRRTKEFDRSDAFAHNVGGEARSFHITMKTGPEWKARRRLLQDLMTPAFLHDVAAPQIYKSCQTLLALWDQKMEIADGRAFDAEHDVFHAALDAVLDFGYGDAAKIRALPPQLDKINSLSAQEVQQLRSASTERIDFPVAPDSTVIKSIIQAAENVAGVGATGFPRLAWWVIGWKPSIRSGREARRKFLDDQIFQAIDRYKAGGKDQTTKSIKSAIDLIVQREDTVAQKQGKHAPKWLESMRDESLGFVIAGHDTTSTTFCWGLKFLADDPAVQQKLVENLCAAHPAAVAEKRLPTDREITHARIPYLEAVIEEMLRLSHTAPLQDRQATEDTVLLGHRIPKGTNIIMPTMGPSITEPAIPIDEHLRSPSAQAAAKERGVRVWAHEDIHRFVPERWIMPDEKGVEEFNLAAGPTSPFGLGLRGCFGRKLAYMELRLLTTLLLWNYELQQCPASLSSYESVEALTRKPVQCYLKLKRREM</sequence>
<keyword evidence="3 7" id="KW-0349">Heme</keyword>
<evidence type="ECO:0000256" key="7">
    <source>
        <dbReference type="PIRSR" id="PIRSR602403-1"/>
    </source>
</evidence>
<protein>
    <submittedName>
        <fullName evidence="10">Cytochrome p450</fullName>
    </submittedName>
</protein>
<evidence type="ECO:0000256" key="4">
    <source>
        <dbReference type="ARBA" id="ARBA00022723"/>
    </source>
</evidence>
<organism evidence="10 11">
    <name type="scientific">Colletotrichum plurivorum</name>
    <dbReference type="NCBI Taxonomy" id="2175906"/>
    <lineage>
        <taxon>Eukaryota</taxon>
        <taxon>Fungi</taxon>
        <taxon>Dikarya</taxon>
        <taxon>Ascomycota</taxon>
        <taxon>Pezizomycotina</taxon>
        <taxon>Sordariomycetes</taxon>
        <taxon>Hypocreomycetidae</taxon>
        <taxon>Glomerellales</taxon>
        <taxon>Glomerellaceae</taxon>
        <taxon>Colletotrichum</taxon>
        <taxon>Colletotrichum orchidearum species complex</taxon>
    </lineage>
</organism>
<dbReference type="AlphaFoldDB" id="A0A8H6NHY6"/>
<dbReference type="GO" id="GO:0020037">
    <property type="term" value="F:heme binding"/>
    <property type="evidence" value="ECO:0007669"/>
    <property type="project" value="InterPro"/>
</dbReference>
<dbReference type="Pfam" id="PF00067">
    <property type="entry name" value="p450"/>
    <property type="match status" value="2"/>
</dbReference>
<evidence type="ECO:0000256" key="5">
    <source>
        <dbReference type="ARBA" id="ARBA00023004"/>
    </source>
</evidence>
<accession>A0A8H6NHY6</accession>
<evidence type="ECO:0000256" key="3">
    <source>
        <dbReference type="ARBA" id="ARBA00022617"/>
    </source>
</evidence>
<feature type="binding site" description="axial binding residue" evidence="7">
    <location>
        <position position="530"/>
    </location>
    <ligand>
        <name>heme</name>
        <dbReference type="ChEBI" id="CHEBI:30413"/>
    </ligand>
    <ligandPart>
        <name>Fe</name>
        <dbReference type="ChEBI" id="CHEBI:18248"/>
    </ligandPart>
</feature>
<dbReference type="SUPFAM" id="SSF48264">
    <property type="entry name" value="Cytochrome P450"/>
    <property type="match status" value="1"/>
</dbReference>
<keyword evidence="9" id="KW-0812">Transmembrane</keyword>
<proteinExistence type="inferred from homology"/>
<dbReference type="GO" id="GO:0005506">
    <property type="term" value="F:iron ion binding"/>
    <property type="evidence" value="ECO:0007669"/>
    <property type="project" value="InterPro"/>
</dbReference>
<dbReference type="PANTHER" id="PTHR24305">
    <property type="entry name" value="CYTOCHROME P450"/>
    <property type="match status" value="1"/>
</dbReference>
<dbReference type="GO" id="GO:0016705">
    <property type="term" value="F:oxidoreductase activity, acting on paired donors, with incorporation or reduction of molecular oxygen"/>
    <property type="evidence" value="ECO:0007669"/>
    <property type="project" value="InterPro"/>
</dbReference>
<keyword evidence="11" id="KW-1185">Reference proteome</keyword>
<comment type="cofactor">
    <cofactor evidence="1 7">
        <name>heme</name>
        <dbReference type="ChEBI" id="CHEBI:30413"/>
    </cofactor>
</comment>
<dbReference type="Gene3D" id="1.10.630.10">
    <property type="entry name" value="Cytochrome P450"/>
    <property type="match status" value="1"/>
</dbReference>
<evidence type="ECO:0000313" key="10">
    <source>
        <dbReference type="EMBL" id="KAF6834272.1"/>
    </source>
</evidence>
<name>A0A8H6NHY6_9PEZI</name>
<evidence type="ECO:0000256" key="1">
    <source>
        <dbReference type="ARBA" id="ARBA00001971"/>
    </source>
</evidence>
<evidence type="ECO:0000256" key="8">
    <source>
        <dbReference type="RuleBase" id="RU000461"/>
    </source>
</evidence>
<dbReference type="InterPro" id="IPR050121">
    <property type="entry name" value="Cytochrome_P450_monoxygenase"/>
</dbReference>
<keyword evidence="5 7" id="KW-0408">Iron</keyword>
<comment type="caution">
    <text evidence="10">The sequence shown here is derived from an EMBL/GenBank/DDBJ whole genome shotgun (WGS) entry which is preliminary data.</text>
</comment>
<evidence type="ECO:0000313" key="11">
    <source>
        <dbReference type="Proteomes" id="UP000654918"/>
    </source>
</evidence>
<dbReference type="Proteomes" id="UP000654918">
    <property type="component" value="Unassembled WGS sequence"/>
</dbReference>
<dbReference type="EMBL" id="WIGO01000050">
    <property type="protein sequence ID" value="KAF6834272.1"/>
    <property type="molecule type" value="Genomic_DNA"/>
</dbReference>
<dbReference type="GO" id="GO:0004497">
    <property type="term" value="F:monooxygenase activity"/>
    <property type="evidence" value="ECO:0007669"/>
    <property type="project" value="UniProtKB-KW"/>
</dbReference>
<dbReference type="PRINTS" id="PR00465">
    <property type="entry name" value="EP450IV"/>
</dbReference>
<keyword evidence="6 8" id="KW-0503">Monooxygenase</keyword>
<dbReference type="PROSITE" id="PS00086">
    <property type="entry name" value="CYTOCHROME_P450"/>
    <property type="match status" value="1"/>
</dbReference>
<dbReference type="InterPro" id="IPR002403">
    <property type="entry name" value="Cyt_P450_E_grp-IV"/>
</dbReference>
<feature type="transmembrane region" description="Helical" evidence="9">
    <location>
        <begin position="12"/>
        <end position="30"/>
    </location>
</feature>
<reference evidence="10" key="1">
    <citation type="journal article" date="2020" name="Phytopathology">
        <title>Genome Sequence Resources of Colletotrichum truncatum, C. plurivorum, C. musicola, and C. sojae: Four Species Pathogenic to Soybean (Glycine max).</title>
        <authorList>
            <person name="Rogerio F."/>
            <person name="Boufleur T.R."/>
            <person name="Ciampi-Guillardi M."/>
            <person name="Sukno S.A."/>
            <person name="Thon M.R."/>
            <person name="Massola Junior N.S."/>
            <person name="Baroncelli R."/>
        </authorList>
    </citation>
    <scope>NUCLEOTIDE SEQUENCE</scope>
    <source>
        <strain evidence="10">LFN00145</strain>
    </source>
</reference>
<evidence type="ECO:0000256" key="6">
    <source>
        <dbReference type="ARBA" id="ARBA00023033"/>
    </source>
</evidence>
<comment type="similarity">
    <text evidence="2 8">Belongs to the cytochrome P450 family.</text>
</comment>
<gene>
    <name evidence="10" type="ORF">CPLU01_05083</name>
</gene>
<dbReference type="InterPro" id="IPR036396">
    <property type="entry name" value="Cyt_P450_sf"/>
</dbReference>
<keyword evidence="8" id="KW-0560">Oxidoreductase</keyword>
<dbReference type="PRINTS" id="PR00385">
    <property type="entry name" value="P450"/>
</dbReference>
<dbReference type="InterPro" id="IPR001128">
    <property type="entry name" value="Cyt_P450"/>
</dbReference>